<evidence type="ECO:0000313" key="3">
    <source>
        <dbReference type="Proteomes" id="UP000198995"/>
    </source>
</evidence>
<dbReference type="STRING" id="2741.SAMN04489866_101181"/>
<gene>
    <name evidence="2" type="ORF">SAMN04489866_101181</name>
</gene>
<dbReference type="InterPro" id="IPR043723">
    <property type="entry name" value="DUF5665"/>
</dbReference>
<keyword evidence="1" id="KW-1133">Transmembrane helix</keyword>
<proteinExistence type="predicted"/>
<keyword evidence="1" id="KW-0472">Membrane</keyword>
<dbReference type="EMBL" id="FNAF01000001">
    <property type="protein sequence ID" value="SDD10255.1"/>
    <property type="molecule type" value="Genomic_DNA"/>
</dbReference>
<dbReference type="Pfam" id="PF18910">
    <property type="entry name" value="DUF5665"/>
    <property type="match status" value="1"/>
</dbReference>
<organism evidence="2 3">
    <name type="scientific">Peptococcus niger</name>
    <dbReference type="NCBI Taxonomy" id="2741"/>
    <lineage>
        <taxon>Bacteria</taxon>
        <taxon>Bacillati</taxon>
        <taxon>Bacillota</taxon>
        <taxon>Clostridia</taxon>
        <taxon>Eubacteriales</taxon>
        <taxon>Peptococcaceae</taxon>
        <taxon>Peptococcus</taxon>
    </lineage>
</organism>
<sequence length="118" mass="13121">MVFFSKRKMGESPDIRYREAKEELQDLADGNGSNQEQFNKLISAMEKARLAEYASYLAHPYRLLFMNFLIGLARGLGSTIGLALVLAIVGMILKNIITMNLPGISEWLANLLAMAQAI</sequence>
<keyword evidence="3" id="KW-1185">Reference proteome</keyword>
<reference evidence="2 3" key="1">
    <citation type="submission" date="2016-10" db="EMBL/GenBank/DDBJ databases">
        <authorList>
            <person name="de Groot N.N."/>
        </authorList>
    </citation>
    <scope>NUCLEOTIDE SEQUENCE [LARGE SCALE GENOMIC DNA]</scope>
    <source>
        <strain evidence="2 3">DSM 20475</strain>
    </source>
</reference>
<protein>
    <submittedName>
        <fullName evidence="2">Uncharacterized protein</fullName>
    </submittedName>
</protein>
<name>A0A1G6S230_PEPNI</name>
<evidence type="ECO:0000256" key="1">
    <source>
        <dbReference type="SAM" id="Phobius"/>
    </source>
</evidence>
<keyword evidence="1" id="KW-0812">Transmembrane</keyword>
<evidence type="ECO:0000313" key="2">
    <source>
        <dbReference type="EMBL" id="SDD10255.1"/>
    </source>
</evidence>
<feature type="transmembrane region" description="Helical" evidence="1">
    <location>
        <begin position="68"/>
        <end position="93"/>
    </location>
</feature>
<dbReference type="RefSeq" id="WP_091790874.1">
    <property type="nucleotide sequence ID" value="NZ_FNAF01000001.1"/>
</dbReference>
<dbReference type="OrthoDB" id="1634137at2"/>
<dbReference type="Proteomes" id="UP000198995">
    <property type="component" value="Unassembled WGS sequence"/>
</dbReference>
<accession>A0A1G6S230</accession>
<dbReference type="AlphaFoldDB" id="A0A1G6S230"/>